<dbReference type="GO" id="GO:0009424">
    <property type="term" value="C:bacterial-type flagellum hook"/>
    <property type="evidence" value="ECO:0007669"/>
    <property type="project" value="UniProtKB-UniRule"/>
</dbReference>
<protein>
    <recommendedName>
        <fullName evidence="5">Flagellar hook-associated protein 2</fullName>
        <shortName evidence="5">HAP2</shortName>
    </recommendedName>
    <alternativeName>
        <fullName evidence="5">Flagellar cap protein</fullName>
    </alternativeName>
</protein>
<dbReference type="GO" id="GO:0009421">
    <property type="term" value="C:bacterial-type flagellum filament cap"/>
    <property type="evidence" value="ECO:0007669"/>
    <property type="project" value="InterPro"/>
</dbReference>
<dbReference type="EMBL" id="QPMH01000001">
    <property type="protein sequence ID" value="RDD63645.1"/>
    <property type="molecule type" value="Genomic_DNA"/>
</dbReference>
<evidence type="ECO:0000259" key="6">
    <source>
        <dbReference type="Pfam" id="PF02465"/>
    </source>
</evidence>
<evidence type="ECO:0000256" key="4">
    <source>
        <dbReference type="ARBA" id="ARBA00023143"/>
    </source>
</evidence>
<dbReference type="Proteomes" id="UP000253941">
    <property type="component" value="Unassembled WGS sequence"/>
</dbReference>
<dbReference type="Pfam" id="PF02465">
    <property type="entry name" value="FliD_N"/>
    <property type="match status" value="1"/>
</dbReference>
<reference evidence="8 9" key="1">
    <citation type="submission" date="2018-07" db="EMBL/GenBank/DDBJ databases">
        <title>Venubactetium sediminum gen. nov., sp. nov., isolated from a marine solar saltern.</title>
        <authorList>
            <person name="Wang S."/>
        </authorList>
    </citation>
    <scope>NUCLEOTIDE SEQUENCE [LARGE SCALE GENOMIC DNA]</scope>
    <source>
        <strain evidence="8 9">WD2A32</strain>
    </source>
</reference>
<sequence>MEVFNADNLVTDNGRVRFSGFGSGIDFQAAVDGIMEARRIPVDRLETTIEDNTAQIDALNDLQARLQTLEEAAAKLRGAVSFDSANDVFKAREAFASASRSDGQIPSQATSILTANVTNDSQPTNHKIEVLQTAQAHKIGSDAVADASAGLAFSGGAGTFEVNGRAIDVADGDSLLDVRDKINNANTGDNASGVSASVVTVSSSKNVLVLTADETGQEIALSETAGSPLQDLGIFANAAGDLKNEQQAARNAVFRADGLSDGSVFGSGSVGDASQDVATAFGFPAGNVTIEFDDAGNPDAPSQITFDTGATSLNELATLINDTADANARVVTENGQSRLEINSESGDTLSVTDVAGTAAADMNIAVDDAITRSTNTVDDLFRGVTLNLLAAERGTTIDLEIEQDEDAARAAITDFVDSFNSVKQFINAQRQEVGLEDQAEETIGVLRGEPILSDVESRLSRVLALGAQNVSGGIEVLGQIGIDFVENSSLSDKTLEDTLTIDDSELNESLLNDFDEVRDLFRFNFTSSSTNVTMLNFTGDTQPAGSDYTLDIVTDGSGNPTAASTINGVAGSVEIDGNRLIATDKTGAQGLTLLFNGNADETLTFNVSTGVASEMFFTSDRLGDETDGTIESEIDRLRERNDNAEERIDTLERRLEFQRGNLLDQFIRMEEALQSLENARQRLEELTKTLDPSSGN</sequence>
<comment type="caution">
    <text evidence="8">The sequence shown here is derived from an EMBL/GenBank/DDBJ whole genome shotgun (WGS) entry which is preliminary data.</text>
</comment>
<organism evidence="8 9">
    <name type="scientific">Ferruginivarius sediminum</name>
    <dbReference type="NCBI Taxonomy" id="2661937"/>
    <lineage>
        <taxon>Bacteria</taxon>
        <taxon>Pseudomonadati</taxon>
        <taxon>Pseudomonadota</taxon>
        <taxon>Alphaproteobacteria</taxon>
        <taxon>Rhodospirillales</taxon>
        <taxon>Rhodospirillaceae</taxon>
        <taxon>Ferruginivarius</taxon>
    </lineage>
</organism>
<name>A0A369TGZ3_9PROT</name>
<dbReference type="GO" id="GO:0007155">
    <property type="term" value="P:cell adhesion"/>
    <property type="evidence" value="ECO:0007669"/>
    <property type="project" value="InterPro"/>
</dbReference>
<keyword evidence="5" id="KW-0964">Secreted</keyword>
<evidence type="ECO:0000256" key="5">
    <source>
        <dbReference type="RuleBase" id="RU362066"/>
    </source>
</evidence>
<evidence type="ECO:0000313" key="8">
    <source>
        <dbReference type="EMBL" id="RDD63645.1"/>
    </source>
</evidence>
<evidence type="ECO:0000256" key="1">
    <source>
        <dbReference type="ARBA" id="ARBA00009764"/>
    </source>
</evidence>
<comment type="function">
    <text evidence="5">Required for morphogenesis and for the elongation of the flagellar filament by facilitating polymerization of the flagellin monomers at the tip of growing filament. Forms a capping structure, which prevents flagellin subunits (transported through the central channel of the flagellum) from leaking out without polymerization at the distal end.</text>
</comment>
<dbReference type="InterPro" id="IPR040026">
    <property type="entry name" value="FliD"/>
</dbReference>
<gene>
    <name evidence="8" type="ORF">DRB17_00210</name>
</gene>
<comment type="subcellular location">
    <subcellularLocation>
        <location evidence="5">Secreted</location>
    </subcellularLocation>
    <subcellularLocation>
        <location evidence="5">Bacterial flagellum</location>
    </subcellularLocation>
</comment>
<comment type="similarity">
    <text evidence="1 5">Belongs to the FliD family.</text>
</comment>
<dbReference type="GO" id="GO:0071973">
    <property type="term" value="P:bacterial-type flagellum-dependent cell motility"/>
    <property type="evidence" value="ECO:0007669"/>
    <property type="project" value="TreeGrafter"/>
</dbReference>
<evidence type="ECO:0000313" key="9">
    <source>
        <dbReference type="Proteomes" id="UP000253941"/>
    </source>
</evidence>
<keyword evidence="4 5" id="KW-0975">Bacterial flagellum</keyword>
<feature type="coiled-coil region" evidence="5">
    <location>
        <begin position="42"/>
        <end position="79"/>
    </location>
</feature>
<dbReference type="PANTHER" id="PTHR30288:SF0">
    <property type="entry name" value="FLAGELLAR HOOK-ASSOCIATED PROTEIN 2"/>
    <property type="match status" value="1"/>
</dbReference>
<dbReference type="InterPro" id="IPR010809">
    <property type="entry name" value="FliD_C"/>
</dbReference>
<dbReference type="AlphaFoldDB" id="A0A369TGZ3"/>
<keyword evidence="3 5" id="KW-0175">Coiled coil</keyword>
<feature type="domain" description="Flagellar hook-associated protein 2 C-terminal" evidence="7">
    <location>
        <begin position="359"/>
        <end position="677"/>
    </location>
</feature>
<comment type="subunit">
    <text evidence="2 5">Homopentamer.</text>
</comment>
<accession>A0A369TGZ3</accession>
<keyword evidence="9" id="KW-1185">Reference proteome</keyword>
<dbReference type="PANTHER" id="PTHR30288">
    <property type="entry name" value="FLAGELLAR CAP/ASSEMBLY PROTEIN FLID"/>
    <property type="match status" value="1"/>
</dbReference>
<dbReference type="GO" id="GO:0005576">
    <property type="term" value="C:extracellular region"/>
    <property type="evidence" value="ECO:0007669"/>
    <property type="project" value="UniProtKB-SubCell"/>
</dbReference>
<evidence type="ECO:0000256" key="2">
    <source>
        <dbReference type="ARBA" id="ARBA00011255"/>
    </source>
</evidence>
<proteinExistence type="inferred from homology"/>
<feature type="domain" description="Flagellar hook-associated protein 2 N-terminal" evidence="6">
    <location>
        <begin position="23"/>
        <end position="137"/>
    </location>
</feature>
<dbReference type="InterPro" id="IPR003481">
    <property type="entry name" value="FliD_N"/>
</dbReference>
<dbReference type="Pfam" id="PF07195">
    <property type="entry name" value="FliD_C"/>
    <property type="match status" value="1"/>
</dbReference>
<evidence type="ECO:0000259" key="7">
    <source>
        <dbReference type="Pfam" id="PF07195"/>
    </source>
</evidence>
<feature type="coiled-coil region" evidence="5">
    <location>
        <begin position="627"/>
        <end position="689"/>
    </location>
</feature>
<evidence type="ECO:0000256" key="3">
    <source>
        <dbReference type="ARBA" id="ARBA00023054"/>
    </source>
</evidence>
<dbReference type="RefSeq" id="WP_114580158.1">
    <property type="nucleotide sequence ID" value="NZ_QPMH01000001.1"/>
</dbReference>